<name>A0ABC8YHC8_9POAL</name>
<protein>
    <recommendedName>
        <fullName evidence="3">DUF1618 domain-containing protein</fullName>
    </recommendedName>
</protein>
<dbReference type="Proteomes" id="UP001497457">
    <property type="component" value="Chromosome 16b"/>
</dbReference>
<proteinExistence type="predicted"/>
<organism evidence="1 2">
    <name type="scientific">Urochloa decumbens</name>
    <dbReference type="NCBI Taxonomy" id="240449"/>
    <lineage>
        <taxon>Eukaryota</taxon>
        <taxon>Viridiplantae</taxon>
        <taxon>Streptophyta</taxon>
        <taxon>Embryophyta</taxon>
        <taxon>Tracheophyta</taxon>
        <taxon>Spermatophyta</taxon>
        <taxon>Magnoliopsida</taxon>
        <taxon>Liliopsida</taxon>
        <taxon>Poales</taxon>
        <taxon>Poaceae</taxon>
        <taxon>PACMAD clade</taxon>
        <taxon>Panicoideae</taxon>
        <taxon>Panicodae</taxon>
        <taxon>Paniceae</taxon>
        <taxon>Melinidinae</taxon>
        <taxon>Urochloa</taxon>
    </lineage>
</organism>
<dbReference type="AlphaFoldDB" id="A0ABC8YHC8"/>
<dbReference type="EMBL" id="OZ075126">
    <property type="protein sequence ID" value="CAL4944368.1"/>
    <property type="molecule type" value="Genomic_DNA"/>
</dbReference>
<gene>
    <name evidence="1" type="ORF">URODEC1_LOCUS34767</name>
</gene>
<evidence type="ECO:0000313" key="2">
    <source>
        <dbReference type="Proteomes" id="UP001497457"/>
    </source>
</evidence>
<dbReference type="InterPro" id="IPR012871">
    <property type="entry name" value="DUF1668_ORYSA"/>
</dbReference>
<reference evidence="1 2" key="2">
    <citation type="submission" date="2024-10" db="EMBL/GenBank/DDBJ databases">
        <authorList>
            <person name="Ryan C."/>
        </authorList>
    </citation>
    <scope>NUCLEOTIDE SEQUENCE [LARGE SCALE GENOMIC DNA]</scope>
</reference>
<dbReference type="PANTHER" id="PTHR33085:SF62">
    <property type="entry name" value="OS03G0632600 PROTEIN"/>
    <property type="match status" value="1"/>
</dbReference>
<evidence type="ECO:0000313" key="1">
    <source>
        <dbReference type="EMBL" id="CAL4944368.1"/>
    </source>
</evidence>
<dbReference type="PANTHER" id="PTHR33085">
    <property type="entry name" value="OS12G0113100 PROTEIN-RELATED"/>
    <property type="match status" value="1"/>
</dbReference>
<reference evidence="2" key="1">
    <citation type="submission" date="2024-06" db="EMBL/GenBank/DDBJ databases">
        <authorList>
            <person name="Ryan C."/>
        </authorList>
    </citation>
    <scope>NUCLEOTIDE SEQUENCE [LARGE SCALE GENOMIC DNA]</scope>
</reference>
<dbReference type="Pfam" id="PF07893">
    <property type="entry name" value="DUF1668"/>
    <property type="match status" value="1"/>
</dbReference>
<accession>A0ABC8YHC8</accession>
<keyword evidence="2" id="KW-1185">Reference proteome</keyword>
<sequence>MGMGRWLNGPFAKVKRRRHLYLVLDDWSRGYSIRKFDLSSCSEDPDQELTHAGAALEGRPICTGSHHLPTPFFRFEAGRSQPWHIAGAFDSKILDMQPMISNYGGGNGVVMYDVRKRSLMLGPRQRPDPVKPIYVMVDDRLFALADGSFEWLYPPPSDADGDGREGFRWAWRKLLELPFRSEHVTCYAVHRDEQTIFVSIGGSCSDPATLSFDTAESVIKDDDCKWKHHGQWQLPFTGRAYYVPCLEAWVGLSSDPATTGHLCSCEVVPTNSDDDASQQQCQGLKILKEKLFSEVPEEKHIGATLVHMSEDKFCFLECIYIQADKTGADGEKNEDSVDEMTENKDHRERFIRLTTFSLVYDMNGDLSTFSSRRLRYYSVPQEVTEPMLDFPVAFWM</sequence>
<evidence type="ECO:0008006" key="3">
    <source>
        <dbReference type="Google" id="ProtNLM"/>
    </source>
</evidence>